<evidence type="ECO:0000313" key="2">
    <source>
        <dbReference type="EMBL" id="GGW42321.1"/>
    </source>
</evidence>
<dbReference type="GO" id="GO:0016020">
    <property type="term" value="C:membrane"/>
    <property type="evidence" value="ECO:0007669"/>
    <property type="project" value="InterPro"/>
</dbReference>
<keyword evidence="3" id="KW-1185">Reference proteome</keyword>
<dbReference type="CDD" id="cd11304">
    <property type="entry name" value="Cadherin_repeat"/>
    <property type="match status" value="1"/>
</dbReference>
<organism evidence="2 3">
    <name type="scientific">Gemmobacter lanyuensis</name>
    <dbReference type="NCBI Taxonomy" id="1054497"/>
    <lineage>
        <taxon>Bacteria</taxon>
        <taxon>Pseudomonadati</taxon>
        <taxon>Pseudomonadota</taxon>
        <taxon>Alphaproteobacteria</taxon>
        <taxon>Rhodobacterales</taxon>
        <taxon>Paracoccaceae</taxon>
        <taxon>Gemmobacter</taxon>
    </lineage>
</organism>
<evidence type="ECO:0000313" key="3">
    <source>
        <dbReference type="Proteomes" id="UP000628984"/>
    </source>
</evidence>
<dbReference type="InterPro" id="IPR015919">
    <property type="entry name" value="Cadherin-like_sf"/>
</dbReference>
<dbReference type="Gene3D" id="2.60.40.60">
    <property type="entry name" value="Cadherins"/>
    <property type="match status" value="1"/>
</dbReference>
<dbReference type="EMBL" id="BMYQ01000014">
    <property type="protein sequence ID" value="GGW42321.1"/>
    <property type="molecule type" value="Genomic_DNA"/>
</dbReference>
<accession>A0A918J1T2</accession>
<name>A0A918J1T2_9RHOB</name>
<dbReference type="InterPro" id="IPR036709">
    <property type="entry name" value="Autotransporte_beta_dom_sf"/>
</dbReference>
<gene>
    <name evidence="2" type="ORF">GCM10011452_33380</name>
</gene>
<reference evidence="2" key="2">
    <citation type="submission" date="2020-09" db="EMBL/GenBank/DDBJ databases">
        <authorList>
            <person name="Sun Q."/>
            <person name="Kim S."/>
        </authorList>
    </citation>
    <scope>NUCLEOTIDE SEQUENCE</scope>
    <source>
        <strain evidence="2">KCTC 23714</strain>
    </source>
</reference>
<proteinExistence type="predicted"/>
<evidence type="ECO:0000259" key="1">
    <source>
        <dbReference type="PROSITE" id="PS50268"/>
    </source>
</evidence>
<dbReference type="AlphaFoldDB" id="A0A918J1T2"/>
<protein>
    <recommendedName>
        <fullName evidence="1">Cadherin domain-containing protein</fullName>
    </recommendedName>
</protein>
<reference evidence="2" key="1">
    <citation type="journal article" date="2014" name="Int. J. Syst. Evol. Microbiol.">
        <title>Complete genome sequence of Corynebacterium casei LMG S-19264T (=DSM 44701T), isolated from a smear-ripened cheese.</title>
        <authorList>
            <consortium name="US DOE Joint Genome Institute (JGI-PGF)"/>
            <person name="Walter F."/>
            <person name="Albersmeier A."/>
            <person name="Kalinowski J."/>
            <person name="Ruckert C."/>
        </authorList>
    </citation>
    <scope>NUCLEOTIDE SEQUENCE</scope>
    <source>
        <strain evidence="2">KCTC 23714</strain>
    </source>
</reference>
<dbReference type="GO" id="GO:0007156">
    <property type="term" value="P:homophilic cell adhesion via plasma membrane adhesion molecules"/>
    <property type="evidence" value="ECO:0007669"/>
    <property type="project" value="InterPro"/>
</dbReference>
<dbReference type="GO" id="GO:0005509">
    <property type="term" value="F:calcium ion binding"/>
    <property type="evidence" value="ECO:0007669"/>
    <property type="project" value="InterPro"/>
</dbReference>
<sequence length="639" mass="68671">MTWSISGTDADAFTIDLATGVLVFRARTDYEAPVDGDGNNVYVITVSARDADGNVTRQTLTVTIADLDDNGGISFAPAGSADNDLEAGETEGETAVLPLQLTSRPTADVIITIADDAQCSFSPSTITISPADWDRLVNVTVSAKDDSAIEDSQSCTPVLTVRSADPAYDGLIVTDVPTITIVDNDAAPMIQGPSDGPGAARSEETIPSGQDFVHKFTVPNGINGRWLLPAVSGSTDRPAFVIDAETGVLAFRNPPLYIPNGDNEYYVVVRFDAGDGNYTDQLVKIIVTDTAKQALDRNRGDIEQIISDLEVSRLRDQQRSLHAMGTAARDRLADCATEDRDEALPVEDEDQPRCNVDRNDVSRSVTTVGNTVTAESATTSVRHFEGYRKVVEADVRASGEGGIDTLSFNGRIALENTSHENALYGMFAGANFMGGTISRGLSGDSRSFTVNFGGYAVNELRKDLYSTAYLSFGVGQNMLDLSTTDFTVAADYGTRELHAGWSLAGLIERGDWEIWPELNIQVSRSWTSSIDVTGSIPGDSATQTWKGLATGLARAELLTDFRRDISLGAGAPWEFNVQPGLVCESIDAVKDSSGCGYKLALGLDHMSVDESRRFSLGFETEEVDDVRRNSGSITYEVKF</sequence>
<dbReference type="SUPFAM" id="SSF103515">
    <property type="entry name" value="Autotransporter"/>
    <property type="match status" value="1"/>
</dbReference>
<dbReference type="InterPro" id="IPR002126">
    <property type="entry name" value="Cadherin-like_dom"/>
</dbReference>
<dbReference type="SUPFAM" id="SSF49313">
    <property type="entry name" value="Cadherin-like"/>
    <property type="match status" value="1"/>
</dbReference>
<dbReference type="PROSITE" id="PS50268">
    <property type="entry name" value="CADHERIN_2"/>
    <property type="match status" value="1"/>
</dbReference>
<feature type="domain" description="Cadherin" evidence="1">
    <location>
        <begin position="1"/>
        <end position="79"/>
    </location>
</feature>
<dbReference type="Proteomes" id="UP000628984">
    <property type="component" value="Unassembled WGS sequence"/>
</dbReference>
<comment type="caution">
    <text evidence="2">The sequence shown here is derived from an EMBL/GenBank/DDBJ whole genome shotgun (WGS) entry which is preliminary data.</text>
</comment>